<keyword evidence="3" id="KW-1185">Reference proteome</keyword>
<evidence type="ECO:0000313" key="3">
    <source>
        <dbReference type="Proteomes" id="UP000317421"/>
    </source>
</evidence>
<evidence type="ECO:0000256" key="1">
    <source>
        <dbReference type="SAM" id="SignalP"/>
    </source>
</evidence>
<keyword evidence="1" id="KW-0732">Signal</keyword>
<dbReference type="AlphaFoldDB" id="A0A5C6AM83"/>
<protein>
    <recommendedName>
        <fullName evidence="4">PEP-CTERM protein-sorting domain-containing protein</fullName>
    </recommendedName>
</protein>
<sequence precursor="true">MKVISDASRILAALVLASALASPVNAIVVFEFNYLDAPGVGFNDFTQGADRRAGLSQAASYISGVLGPAYTATITLDVVGNQTNDTTLASASSNFNLPFPGNGFGSAGDVMLKILGGDAADPAPGVADGVVDWNFEDFSWEPLSDFQPGELDLISTATHEFTHALGFASDILQNGNSGFGDTPGNASAWSPFDEFVAFTDGSSIIDAGGVLDGAKWSAASIGGAGPAGLQFNGPNAVAAAGGPVYLYSPTTWLGGSSGSHLDTDFYQTGLGQIENMMNHEASVFEGLDIRQYTMIELGILKDIGYTQLVMMVPEPTSVLIVLAGISTCLGVRQRS</sequence>
<dbReference type="RefSeq" id="WP_146444251.1">
    <property type="nucleotide sequence ID" value="NZ_SJPR01000001.1"/>
</dbReference>
<proteinExistence type="predicted"/>
<dbReference type="SUPFAM" id="SSF55486">
    <property type="entry name" value="Metalloproteases ('zincins'), catalytic domain"/>
    <property type="match status" value="1"/>
</dbReference>
<feature type="signal peptide" evidence="1">
    <location>
        <begin position="1"/>
        <end position="26"/>
    </location>
</feature>
<feature type="chain" id="PRO_5022891543" description="PEP-CTERM protein-sorting domain-containing protein" evidence="1">
    <location>
        <begin position="27"/>
        <end position="335"/>
    </location>
</feature>
<name>A0A5C6AM83_9BACT</name>
<evidence type="ECO:0008006" key="4">
    <source>
        <dbReference type="Google" id="ProtNLM"/>
    </source>
</evidence>
<gene>
    <name evidence="2" type="ORF">Pla108_15500</name>
</gene>
<evidence type="ECO:0000313" key="2">
    <source>
        <dbReference type="EMBL" id="TWU00598.1"/>
    </source>
</evidence>
<dbReference type="Proteomes" id="UP000317421">
    <property type="component" value="Unassembled WGS sequence"/>
</dbReference>
<dbReference type="EMBL" id="SJPR01000001">
    <property type="protein sequence ID" value="TWU00598.1"/>
    <property type="molecule type" value="Genomic_DNA"/>
</dbReference>
<comment type="caution">
    <text evidence="2">The sequence shown here is derived from an EMBL/GenBank/DDBJ whole genome shotgun (WGS) entry which is preliminary data.</text>
</comment>
<reference evidence="2 3" key="1">
    <citation type="submission" date="2019-02" db="EMBL/GenBank/DDBJ databases">
        <title>Deep-cultivation of Planctomycetes and their phenomic and genomic characterization uncovers novel biology.</title>
        <authorList>
            <person name="Wiegand S."/>
            <person name="Jogler M."/>
            <person name="Boedeker C."/>
            <person name="Pinto D."/>
            <person name="Vollmers J."/>
            <person name="Rivas-Marin E."/>
            <person name="Kohn T."/>
            <person name="Peeters S.H."/>
            <person name="Heuer A."/>
            <person name="Rast P."/>
            <person name="Oberbeckmann S."/>
            <person name="Bunk B."/>
            <person name="Jeske O."/>
            <person name="Meyerdierks A."/>
            <person name="Storesund J.E."/>
            <person name="Kallscheuer N."/>
            <person name="Luecker S."/>
            <person name="Lage O.M."/>
            <person name="Pohl T."/>
            <person name="Merkel B.J."/>
            <person name="Hornburger P."/>
            <person name="Mueller R.-W."/>
            <person name="Bruemmer F."/>
            <person name="Labrenz M."/>
            <person name="Spormann A.M."/>
            <person name="Op Den Camp H."/>
            <person name="Overmann J."/>
            <person name="Amann R."/>
            <person name="Jetten M.S.M."/>
            <person name="Mascher T."/>
            <person name="Medema M.H."/>
            <person name="Devos D.P."/>
            <person name="Kaster A.-K."/>
            <person name="Ovreas L."/>
            <person name="Rohde M."/>
            <person name="Galperin M.Y."/>
            <person name="Jogler C."/>
        </authorList>
    </citation>
    <scope>NUCLEOTIDE SEQUENCE [LARGE SCALE GENOMIC DNA]</scope>
    <source>
        <strain evidence="2 3">Pla108</strain>
    </source>
</reference>
<dbReference type="OrthoDB" id="1253390at2"/>
<organism evidence="2 3">
    <name type="scientific">Botrimarina colliarenosi</name>
    <dbReference type="NCBI Taxonomy" id="2528001"/>
    <lineage>
        <taxon>Bacteria</taxon>
        <taxon>Pseudomonadati</taxon>
        <taxon>Planctomycetota</taxon>
        <taxon>Planctomycetia</taxon>
        <taxon>Pirellulales</taxon>
        <taxon>Lacipirellulaceae</taxon>
        <taxon>Botrimarina</taxon>
    </lineage>
</organism>
<accession>A0A5C6AM83</accession>